<evidence type="ECO:0000256" key="2">
    <source>
        <dbReference type="PROSITE-ProRule" id="PRU00239"/>
    </source>
</evidence>
<dbReference type="InterPro" id="IPR011992">
    <property type="entry name" value="EF-hand-dom_pair"/>
</dbReference>
<dbReference type="Pfam" id="PF00648">
    <property type="entry name" value="Peptidase_C2"/>
    <property type="match status" value="1"/>
</dbReference>
<dbReference type="PANTHER" id="PTHR10183">
    <property type="entry name" value="CALPAIN"/>
    <property type="match status" value="1"/>
</dbReference>
<dbReference type="InterPro" id="IPR022684">
    <property type="entry name" value="Calpain_cysteine_protease"/>
</dbReference>
<organism>
    <name type="scientific">Branchiostoma floridae</name>
    <name type="common">Florida lancelet</name>
    <name type="synonym">Amphioxus</name>
    <dbReference type="NCBI Taxonomy" id="7739"/>
    <lineage>
        <taxon>Eukaryota</taxon>
        <taxon>Metazoa</taxon>
        <taxon>Chordata</taxon>
        <taxon>Cephalochordata</taxon>
        <taxon>Leptocardii</taxon>
        <taxon>Amphioxiformes</taxon>
        <taxon>Branchiostomatidae</taxon>
        <taxon>Branchiostoma</taxon>
    </lineage>
</organism>
<dbReference type="PROSITE" id="PS50203">
    <property type="entry name" value="CALPAIN_CAT"/>
    <property type="match status" value="1"/>
</dbReference>
<dbReference type="Gene3D" id="3.90.70.10">
    <property type="entry name" value="Cysteine proteinases"/>
    <property type="match status" value="1"/>
</dbReference>
<feature type="domain" description="Calpain catalytic" evidence="3">
    <location>
        <begin position="25"/>
        <end position="304"/>
    </location>
</feature>
<gene>
    <name evidence="4" type="ORF">BRAFLDRAFT_101136</name>
</gene>
<dbReference type="SMART" id="SM00720">
    <property type="entry name" value="calpain_III"/>
    <property type="match status" value="1"/>
</dbReference>
<dbReference type="GO" id="GO:0006508">
    <property type="term" value="P:proteolysis"/>
    <property type="evidence" value="ECO:0007669"/>
    <property type="project" value="InterPro"/>
</dbReference>
<dbReference type="Pfam" id="PF01067">
    <property type="entry name" value="Calpain_III"/>
    <property type="match status" value="1"/>
</dbReference>
<evidence type="ECO:0000256" key="1">
    <source>
        <dbReference type="ARBA" id="ARBA00007623"/>
    </source>
</evidence>
<dbReference type="Gene3D" id="1.10.238.10">
    <property type="entry name" value="EF-hand"/>
    <property type="match status" value="1"/>
</dbReference>
<feature type="non-terminal residue" evidence="4">
    <location>
        <position position="700"/>
    </location>
</feature>
<dbReference type="AlphaFoldDB" id="C3ZKN9"/>
<dbReference type="GO" id="GO:0004198">
    <property type="term" value="F:calcium-dependent cysteine-type endopeptidase activity"/>
    <property type="evidence" value="ECO:0007669"/>
    <property type="project" value="InterPro"/>
</dbReference>
<comment type="caution">
    <text evidence="2">Lacks conserved residue(s) required for the propagation of feature annotation.</text>
</comment>
<dbReference type="SUPFAM" id="SSF49758">
    <property type="entry name" value="Calpain large subunit, middle domain (domain III)"/>
    <property type="match status" value="1"/>
</dbReference>
<dbReference type="InterPro" id="IPR001300">
    <property type="entry name" value="Peptidase_C2_calpain_cat"/>
</dbReference>
<comment type="similarity">
    <text evidence="1">Belongs to the peptidase C2 family.</text>
</comment>
<dbReference type="InterPro" id="IPR038765">
    <property type="entry name" value="Papain-like_cys_pep_sf"/>
</dbReference>
<dbReference type="CDD" id="cd00214">
    <property type="entry name" value="Calpain_III"/>
    <property type="match status" value="1"/>
</dbReference>
<dbReference type="InterPro" id="IPR033883">
    <property type="entry name" value="C2_III"/>
</dbReference>
<proteinExistence type="inferred from homology"/>
<sequence>MAVRRQQVGVNVDALRERCFRDGVLFKDDEFPASDRSISPQGDPRLAGRQVFWRRPKELTNSPQLGSCTDSFDVDPGELGSARIVASMSSVCQNSKLFRHAVQPELQGFSEGYCGLFSFRLWGPDGWTEVAVDDRLPTIDGKLVFAHSVSKRHFWASLLEKAYAKLLGSYAALRELSTTDAVEDWTGGISEVYFLKEKLPGHFFSLIQKAFERYSLLSCYISSPEKPPQRKLTASGLYAEQAYAISALAKVRVRTPRGDDREIPLLRLRSPHGETVDWKGSWSEEMALDDFVKQFTYLEICHVPPEVIRDQRKRWVMAGAHGQWTEGLTAGGCSQVKADALTILPSFHGTVDTFWINPQFRLHLVENDKDANPGEEPGCSCVISLRQRQRRGKPLRTIGFAVYNPKGARLPLGPDFFSSHASVARSAEYVSLRQVARRVRLPAAEYIIVPSTYDPHEDGLFSLRVCSGSNAVLRDVLDKPREMTVQIPLDPEKLRGQEEVFRQYFYNVSGEAMEVTPYQLVELLNIVGNKVLNVRQVDHRGTMSYEEFRSMLLDTLLWKHIFNKYDRAKCDAFPAMYLGMALQDIGFLPDSTTLTCLYLMFADEHHNLSFESFVLCACRLKSSLAAYRRHQDPLEDSAKMDLRQRRAERRRSMEKGKVNYHCAAPASEVDFWARPEKDFLKGQDMRNGAHLEAVMIAKHQ</sequence>
<dbReference type="CDD" id="cd00044">
    <property type="entry name" value="CysPc"/>
    <property type="match status" value="1"/>
</dbReference>
<dbReference type="PRINTS" id="PR00704">
    <property type="entry name" value="CALPAIN"/>
</dbReference>
<dbReference type="InterPro" id="IPR022683">
    <property type="entry name" value="Calpain_III"/>
</dbReference>
<dbReference type="InterPro" id="IPR036213">
    <property type="entry name" value="Calpain_III_sf"/>
</dbReference>
<dbReference type="EMBL" id="GG666638">
    <property type="protein sequence ID" value="EEN46888.1"/>
    <property type="molecule type" value="Genomic_DNA"/>
</dbReference>
<dbReference type="eggNOG" id="KOG0045">
    <property type="taxonomic scope" value="Eukaryota"/>
</dbReference>
<reference evidence="4" key="1">
    <citation type="journal article" date="2008" name="Nature">
        <title>The amphioxus genome and the evolution of the chordate karyotype.</title>
        <authorList>
            <consortium name="US DOE Joint Genome Institute (JGI-PGF)"/>
            <person name="Putnam N.H."/>
            <person name="Butts T."/>
            <person name="Ferrier D.E.K."/>
            <person name="Furlong R.F."/>
            <person name="Hellsten U."/>
            <person name="Kawashima T."/>
            <person name="Robinson-Rechavi M."/>
            <person name="Shoguchi E."/>
            <person name="Terry A."/>
            <person name="Yu J.-K."/>
            <person name="Benito-Gutierrez E.L."/>
            <person name="Dubchak I."/>
            <person name="Garcia-Fernandez J."/>
            <person name="Gibson-Brown J.J."/>
            <person name="Grigoriev I.V."/>
            <person name="Horton A.C."/>
            <person name="de Jong P.J."/>
            <person name="Jurka J."/>
            <person name="Kapitonov V.V."/>
            <person name="Kohara Y."/>
            <person name="Kuroki Y."/>
            <person name="Lindquist E."/>
            <person name="Lucas S."/>
            <person name="Osoegawa K."/>
            <person name="Pennacchio L.A."/>
            <person name="Salamov A.A."/>
            <person name="Satou Y."/>
            <person name="Sauka-Spengler T."/>
            <person name="Schmutz J."/>
            <person name="Shin-I T."/>
            <person name="Toyoda A."/>
            <person name="Bronner-Fraser M."/>
            <person name="Fujiyama A."/>
            <person name="Holland L.Z."/>
            <person name="Holland P.W.H."/>
            <person name="Satoh N."/>
            <person name="Rokhsar D.S."/>
        </authorList>
    </citation>
    <scope>NUCLEOTIDE SEQUENCE [LARGE SCALE GENOMIC DNA]</scope>
    <source>
        <strain evidence="4">S238N-H82</strain>
        <tissue evidence="4">Testes</tissue>
    </source>
</reference>
<dbReference type="SUPFAM" id="SSF54001">
    <property type="entry name" value="Cysteine proteinases"/>
    <property type="match status" value="1"/>
</dbReference>
<dbReference type="InParanoid" id="C3ZKN9"/>
<dbReference type="InterPro" id="IPR022682">
    <property type="entry name" value="Calpain_domain_III"/>
</dbReference>
<name>C3ZKN9_BRAFL</name>
<evidence type="ECO:0000259" key="3">
    <source>
        <dbReference type="PROSITE" id="PS50203"/>
    </source>
</evidence>
<dbReference type="Gene3D" id="2.60.120.380">
    <property type="match status" value="1"/>
</dbReference>
<protein>
    <recommendedName>
        <fullName evidence="3">Calpain catalytic domain-containing protein</fullName>
    </recommendedName>
</protein>
<evidence type="ECO:0000313" key="4">
    <source>
        <dbReference type="EMBL" id="EEN46888.1"/>
    </source>
</evidence>
<accession>C3ZKN9</accession>
<dbReference type="PANTHER" id="PTHR10183:SF433">
    <property type="entry name" value="CALPAIN-A-RELATED"/>
    <property type="match status" value="1"/>
</dbReference>
<dbReference type="SMART" id="SM00230">
    <property type="entry name" value="CysPc"/>
    <property type="match status" value="1"/>
</dbReference>
<dbReference type="SUPFAM" id="SSF47473">
    <property type="entry name" value="EF-hand"/>
    <property type="match status" value="1"/>
</dbReference>